<dbReference type="EMBL" id="JAHDVG010000480">
    <property type="protein sequence ID" value="KAH1174261.1"/>
    <property type="molecule type" value="Genomic_DNA"/>
</dbReference>
<reference evidence="2" key="1">
    <citation type="submission" date="2021-09" db="EMBL/GenBank/DDBJ databases">
        <title>The genome of Mauremys mutica provides insights into the evolution of semi-aquatic lifestyle.</title>
        <authorList>
            <person name="Gong S."/>
            <person name="Gao Y."/>
        </authorList>
    </citation>
    <scope>NUCLEOTIDE SEQUENCE</scope>
    <source>
        <strain evidence="2">MM-2020</strain>
        <tissue evidence="2">Muscle</tissue>
    </source>
</reference>
<protein>
    <submittedName>
        <fullName evidence="2">Uncharacterized protein</fullName>
    </submittedName>
</protein>
<keyword evidence="3" id="KW-1185">Reference proteome</keyword>
<dbReference type="Proteomes" id="UP000827986">
    <property type="component" value="Unassembled WGS sequence"/>
</dbReference>
<keyword evidence="1" id="KW-0472">Membrane</keyword>
<gene>
    <name evidence="2" type="ORF">KIL84_002405</name>
</gene>
<keyword evidence="1" id="KW-1133">Transmembrane helix</keyword>
<name>A0A9D3X6Q9_9SAUR</name>
<feature type="transmembrane region" description="Helical" evidence="1">
    <location>
        <begin position="12"/>
        <end position="36"/>
    </location>
</feature>
<accession>A0A9D3X6Q9</accession>
<comment type="caution">
    <text evidence="2">The sequence shown here is derived from an EMBL/GenBank/DDBJ whole genome shotgun (WGS) entry which is preliminary data.</text>
</comment>
<organism evidence="2 3">
    <name type="scientific">Mauremys mutica</name>
    <name type="common">yellowpond turtle</name>
    <dbReference type="NCBI Taxonomy" id="74926"/>
    <lineage>
        <taxon>Eukaryota</taxon>
        <taxon>Metazoa</taxon>
        <taxon>Chordata</taxon>
        <taxon>Craniata</taxon>
        <taxon>Vertebrata</taxon>
        <taxon>Euteleostomi</taxon>
        <taxon>Archelosauria</taxon>
        <taxon>Testudinata</taxon>
        <taxon>Testudines</taxon>
        <taxon>Cryptodira</taxon>
        <taxon>Durocryptodira</taxon>
        <taxon>Testudinoidea</taxon>
        <taxon>Geoemydidae</taxon>
        <taxon>Geoemydinae</taxon>
        <taxon>Mauremys</taxon>
    </lineage>
</organism>
<evidence type="ECO:0000313" key="2">
    <source>
        <dbReference type="EMBL" id="KAH1174261.1"/>
    </source>
</evidence>
<keyword evidence="1" id="KW-0812">Transmembrane</keyword>
<dbReference type="AlphaFoldDB" id="A0A9D3X6Q9"/>
<evidence type="ECO:0000256" key="1">
    <source>
        <dbReference type="SAM" id="Phobius"/>
    </source>
</evidence>
<evidence type="ECO:0000313" key="3">
    <source>
        <dbReference type="Proteomes" id="UP000827986"/>
    </source>
</evidence>
<sequence>MDLQISSKESYSWGSTCTVVFPGVYLLFLFTQFGLADNLSPRICSMAGVGQRLCCWQSCRWSDLQCQEEVVQIHVYKQSKISVFKATWHVSLKTLLHLSLPKNTQTHDCEVSSEGGNS</sequence>
<proteinExistence type="predicted"/>